<gene>
    <name evidence="2" type="ORF">BJ508DRAFT_309234</name>
</gene>
<reference evidence="2 3" key="1">
    <citation type="journal article" date="2018" name="Nat. Ecol. Evol.">
        <title>Pezizomycetes genomes reveal the molecular basis of ectomycorrhizal truffle lifestyle.</title>
        <authorList>
            <person name="Murat C."/>
            <person name="Payen T."/>
            <person name="Noel B."/>
            <person name="Kuo A."/>
            <person name="Morin E."/>
            <person name="Chen J."/>
            <person name="Kohler A."/>
            <person name="Krizsan K."/>
            <person name="Balestrini R."/>
            <person name="Da Silva C."/>
            <person name="Montanini B."/>
            <person name="Hainaut M."/>
            <person name="Levati E."/>
            <person name="Barry K.W."/>
            <person name="Belfiori B."/>
            <person name="Cichocki N."/>
            <person name="Clum A."/>
            <person name="Dockter R.B."/>
            <person name="Fauchery L."/>
            <person name="Guy J."/>
            <person name="Iotti M."/>
            <person name="Le Tacon F."/>
            <person name="Lindquist E.A."/>
            <person name="Lipzen A."/>
            <person name="Malagnac F."/>
            <person name="Mello A."/>
            <person name="Molinier V."/>
            <person name="Miyauchi S."/>
            <person name="Poulain J."/>
            <person name="Riccioni C."/>
            <person name="Rubini A."/>
            <person name="Sitrit Y."/>
            <person name="Splivallo R."/>
            <person name="Traeger S."/>
            <person name="Wang M."/>
            <person name="Zifcakova L."/>
            <person name="Wipf D."/>
            <person name="Zambonelli A."/>
            <person name="Paolocci F."/>
            <person name="Nowrousian M."/>
            <person name="Ottonello S."/>
            <person name="Baldrian P."/>
            <person name="Spatafora J.W."/>
            <person name="Henrissat B."/>
            <person name="Nagy L.G."/>
            <person name="Aury J.M."/>
            <person name="Wincker P."/>
            <person name="Grigoriev I.V."/>
            <person name="Bonfante P."/>
            <person name="Martin F.M."/>
        </authorList>
    </citation>
    <scope>NUCLEOTIDE SEQUENCE [LARGE SCALE GENOMIC DNA]</scope>
    <source>
        <strain evidence="2 3">RN42</strain>
    </source>
</reference>
<proteinExistence type="predicted"/>
<protein>
    <submittedName>
        <fullName evidence="2">Uncharacterized protein</fullName>
    </submittedName>
</protein>
<name>A0A3N4HZC1_ASCIM</name>
<evidence type="ECO:0000313" key="3">
    <source>
        <dbReference type="Proteomes" id="UP000275078"/>
    </source>
</evidence>
<dbReference type="EMBL" id="ML119711">
    <property type="protein sequence ID" value="RPA78456.1"/>
    <property type="molecule type" value="Genomic_DNA"/>
</dbReference>
<feature type="compositionally biased region" description="Low complexity" evidence="1">
    <location>
        <begin position="67"/>
        <end position="82"/>
    </location>
</feature>
<accession>A0A3N4HZC1</accession>
<feature type="compositionally biased region" description="Low complexity" evidence="1">
    <location>
        <begin position="90"/>
        <end position="107"/>
    </location>
</feature>
<feature type="compositionally biased region" description="Pro residues" evidence="1">
    <location>
        <begin position="108"/>
        <end position="126"/>
    </location>
</feature>
<dbReference type="Proteomes" id="UP000275078">
    <property type="component" value="Unassembled WGS sequence"/>
</dbReference>
<organism evidence="2 3">
    <name type="scientific">Ascobolus immersus RN42</name>
    <dbReference type="NCBI Taxonomy" id="1160509"/>
    <lineage>
        <taxon>Eukaryota</taxon>
        <taxon>Fungi</taxon>
        <taxon>Dikarya</taxon>
        <taxon>Ascomycota</taxon>
        <taxon>Pezizomycotina</taxon>
        <taxon>Pezizomycetes</taxon>
        <taxon>Pezizales</taxon>
        <taxon>Ascobolaceae</taxon>
        <taxon>Ascobolus</taxon>
    </lineage>
</organism>
<evidence type="ECO:0000256" key="1">
    <source>
        <dbReference type="SAM" id="MobiDB-lite"/>
    </source>
</evidence>
<sequence>MQVERPTLAQTASQPLPGTGGQHYQQSKRPIATPRSQKALVAPTSPSLLPTFQHRPSQHPAPPPSSQQPVQLTQTPTFQRQPLQPPPSPQSSRQPARPLQSFAFPRGPAHPQPQPRPPTTQQPIKPPQANLDGGIKHFKVFERSLQERTIRSYNESLRPDLRPFENSKLRDGLSLEEQTRRHLQNMARGGPRALQIDPDGEKQRTKEIEKYRAQHRLAIEERNNKHDAYFRAHGTSDGCDCGCEDKRVRTREGMMGFFMRMPKTAASVEVLDLTGEECADVMRMLFYQTLTCLSEAVLRLIGFGFGSLTYAQAHRPEMQSVKNWLRTPAQLKRQRNSILISLHNGLSLNSRLIQGQRLRRRYSASMPSETPIRNKTTRLQLLFVRVRIVIDKNERVMGTYTNLTEATSSRSRVEPIYEACKLGYKKRDSM</sequence>
<feature type="compositionally biased region" description="Polar residues" evidence="1">
    <location>
        <begin position="8"/>
        <end position="28"/>
    </location>
</feature>
<keyword evidence="3" id="KW-1185">Reference proteome</keyword>
<evidence type="ECO:0000313" key="2">
    <source>
        <dbReference type="EMBL" id="RPA78456.1"/>
    </source>
</evidence>
<feature type="region of interest" description="Disordered" evidence="1">
    <location>
        <begin position="1"/>
        <end position="132"/>
    </location>
</feature>
<dbReference type="AlphaFoldDB" id="A0A3N4HZC1"/>